<dbReference type="OrthoDB" id="5798218at2759"/>
<feature type="transmembrane region" description="Helical" evidence="1">
    <location>
        <begin position="243"/>
        <end position="263"/>
    </location>
</feature>
<name>A0A8S1F8L8_9PELO</name>
<feature type="transmembrane region" description="Helical" evidence="1">
    <location>
        <begin position="185"/>
        <end position="211"/>
    </location>
</feature>
<dbReference type="Pfam" id="PF10323">
    <property type="entry name" value="7TM_GPCR_Srv"/>
    <property type="match status" value="1"/>
</dbReference>
<keyword evidence="3" id="KW-1185">Reference proteome</keyword>
<gene>
    <name evidence="2" type="ORF">CBOVIS_LOCUS11810</name>
</gene>
<dbReference type="EMBL" id="CADEPM010000010">
    <property type="protein sequence ID" value="CAB3410258.1"/>
    <property type="molecule type" value="Genomic_DNA"/>
</dbReference>
<sequence>MDVISNETLPLWFDYLEAASSYSLMFVALITVNLYWMEIIILLALRNSFYKGMFYRIFTIGIIVDMISLINNYVGCVFPAKEWFIDYYLSLGTTVGHLYLIIAWTSRGIQGCTVVALALNRATAVCLPVRHKRIWSSPWAPCIHIFQIGIGLMIGSALIPRSFYWKHERVGYYIQFEDKKFRLNFFLAAYLIESIFVTIIVIINITMLVYFKKKYRMRTINAAQKANYNRKVMSEKQRQENSLTIVAIVTCVAELIYYLYVIYAFGINTNVPTRIFYMGYNLINDCYCSLSGWLFLISSAPMRKHIMKMLKFPTQGCKNLKNLENNVSSATNMDGYIRNSARNTSARRVQSFGTQF</sequence>
<evidence type="ECO:0000313" key="2">
    <source>
        <dbReference type="EMBL" id="CAB3410258.1"/>
    </source>
</evidence>
<proteinExistence type="predicted"/>
<dbReference type="Gene3D" id="1.20.1070.10">
    <property type="entry name" value="Rhodopsin 7-helix transmembrane proteins"/>
    <property type="match status" value="1"/>
</dbReference>
<evidence type="ECO:0000313" key="3">
    <source>
        <dbReference type="Proteomes" id="UP000494206"/>
    </source>
</evidence>
<comment type="caution">
    <text evidence="2">The sequence shown here is derived from an EMBL/GenBank/DDBJ whole genome shotgun (WGS) entry which is preliminary data.</text>
</comment>
<dbReference type="InterPro" id="IPR019426">
    <property type="entry name" value="7TM_GPCR_serpentine_rcpt_Srv"/>
</dbReference>
<keyword evidence="1" id="KW-0472">Membrane</keyword>
<feature type="transmembrane region" description="Helical" evidence="1">
    <location>
        <begin position="20"/>
        <end position="45"/>
    </location>
</feature>
<feature type="transmembrane region" description="Helical" evidence="1">
    <location>
        <begin position="275"/>
        <end position="297"/>
    </location>
</feature>
<keyword evidence="1" id="KW-0812">Transmembrane</keyword>
<feature type="transmembrane region" description="Helical" evidence="1">
    <location>
        <begin position="139"/>
        <end position="159"/>
    </location>
</feature>
<dbReference type="AlphaFoldDB" id="A0A8S1F8L8"/>
<dbReference type="PANTHER" id="PTHR31748">
    <property type="entry name" value="SERPENTINE RECEPTOR, CLASS V"/>
    <property type="match status" value="1"/>
</dbReference>
<keyword evidence="1" id="KW-1133">Transmembrane helix</keyword>
<dbReference type="Proteomes" id="UP000494206">
    <property type="component" value="Unassembled WGS sequence"/>
</dbReference>
<evidence type="ECO:0000256" key="1">
    <source>
        <dbReference type="SAM" id="Phobius"/>
    </source>
</evidence>
<dbReference type="SUPFAM" id="SSF81321">
    <property type="entry name" value="Family A G protein-coupled receptor-like"/>
    <property type="match status" value="1"/>
</dbReference>
<reference evidence="2 3" key="1">
    <citation type="submission" date="2020-04" db="EMBL/GenBank/DDBJ databases">
        <authorList>
            <person name="Laetsch R D."/>
            <person name="Stevens L."/>
            <person name="Kumar S."/>
            <person name="Blaxter L. M."/>
        </authorList>
    </citation>
    <scope>NUCLEOTIDE SEQUENCE [LARGE SCALE GENOMIC DNA]</scope>
</reference>
<organism evidence="2 3">
    <name type="scientific">Caenorhabditis bovis</name>
    <dbReference type="NCBI Taxonomy" id="2654633"/>
    <lineage>
        <taxon>Eukaryota</taxon>
        <taxon>Metazoa</taxon>
        <taxon>Ecdysozoa</taxon>
        <taxon>Nematoda</taxon>
        <taxon>Chromadorea</taxon>
        <taxon>Rhabditida</taxon>
        <taxon>Rhabditina</taxon>
        <taxon>Rhabditomorpha</taxon>
        <taxon>Rhabditoidea</taxon>
        <taxon>Rhabditidae</taxon>
        <taxon>Peloderinae</taxon>
        <taxon>Caenorhabditis</taxon>
    </lineage>
</organism>
<dbReference type="PANTHER" id="PTHR31748:SF12">
    <property type="entry name" value="SERPENTINE RECEPTOR, CLASS V"/>
    <property type="match status" value="1"/>
</dbReference>
<accession>A0A8S1F8L8</accession>
<protein>
    <submittedName>
        <fullName evidence="2">Uncharacterized protein</fullName>
    </submittedName>
</protein>
<feature type="transmembrane region" description="Helical" evidence="1">
    <location>
        <begin position="57"/>
        <end position="78"/>
    </location>
</feature>